<evidence type="ECO:0000313" key="2">
    <source>
        <dbReference type="EMBL" id="CAM37812.1"/>
    </source>
</evidence>
<dbReference type="AlphaFoldDB" id="A4H8U4"/>
<feature type="region of interest" description="Disordered" evidence="1">
    <location>
        <begin position="588"/>
        <end position="649"/>
    </location>
</feature>
<evidence type="ECO:0000256" key="1">
    <source>
        <dbReference type="SAM" id="MobiDB-lite"/>
    </source>
</evidence>
<reference evidence="2 3" key="1">
    <citation type="journal article" date="2007" name="Nat. Genet.">
        <title>Comparative genomic analysis of three Leishmania species that cause diverse human disease.</title>
        <authorList>
            <person name="Peacock C.S."/>
            <person name="Seeger K."/>
            <person name="Harris D."/>
            <person name="Murphy L."/>
            <person name="Ruiz J.C."/>
            <person name="Quail M.A."/>
            <person name="Peters N."/>
            <person name="Adlem E."/>
            <person name="Tivey A."/>
            <person name="Aslett M."/>
            <person name="Kerhornou A."/>
            <person name="Ivens A."/>
            <person name="Fraser A."/>
            <person name="Rajandream M.A."/>
            <person name="Carver T."/>
            <person name="Norbertczak H."/>
            <person name="Chillingworth T."/>
            <person name="Hance Z."/>
            <person name="Jagels K."/>
            <person name="Moule S."/>
            <person name="Ormond D."/>
            <person name="Rutter S."/>
            <person name="Squares R."/>
            <person name="Whitehead S."/>
            <person name="Rabbinowitsch E."/>
            <person name="Arrowsmith C."/>
            <person name="White B."/>
            <person name="Thurston S."/>
            <person name="Bringaud F."/>
            <person name="Baldauf S.L."/>
            <person name="Faulconbridge A."/>
            <person name="Jeffares D."/>
            <person name="Depledge D.P."/>
            <person name="Oyola S.O."/>
            <person name="Hilley J.D."/>
            <person name="Brito L.O."/>
            <person name="Tosi L.R."/>
            <person name="Barrell B."/>
            <person name="Cruz A.K."/>
            <person name="Mottram J.C."/>
            <person name="Smith D.F."/>
            <person name="Berriman M."/>
        </authorList>
    </citation>
    <scope>NUCLEOTIDE SEQUENCE [LARGE SCALE GENOMIC DNA]</scope>
    <source>
        <strain evidence="2 3">MHOM/BR/75/M2904</strain>
    </source>
</reference>
<feature type="compositionally biased region" description="Polar residues" evidence="1">
    <location>
        <begin position="50"/>
        <end position="60"/>
    </location>
</feature>
<proteinExistence type="predicted"/>
<dbReference type="Proteomes" id="UP000007258">
    <property type="component" value="Unassembled WGS sequence"/>
</dbReference>
<gene>
    <name evidence="2" type="ORF">LbrM_16_1730</name>
</gene>
<organism evidence="2 3">
    <name type="scientific">Leishmania braziliensis</name>
    <dbReference type="NCBI Taxonomy" id="5660"/>
    <lineage>
        <taxon>Eukaryota</taxon>
        <taxon>Discoba</taxon>
        <taxon>Euglenozoa</taxon>
        <taxon>Kinetoplastea</taxon>
        <taxon>Metakinetoplastina</taxon>
        <taxon>Trypanosomatida</taxon>
        <taxon>Trypanosomatidae</taxon>
        <taxon>Leishmaniinae</taxon>
        <taxon>Leishmania</taxon>
        <taxon>Leishmania braziliensis species complex</taxon>
    </lineage>
</organism>
<feature type="compositionally biased region" description="Polar residues" evidence="1">
    <location>
        <begin position="141"/>
        <end position="157"/>
    </location>
</feature>
<dbReference type="VEuPathDB" id="TriTrypDB:LbrM.16.1730"/>
<evidence type="ECO:0000313" key="3">
    <source>
        <dbReference type="Proteomes" id="UP000007258"/>
    </source>
</evidence>
<accession>A4H8U4</accession>
<feature type="compositionally biased region" description="Polar residues" evidence="1">
    <location>
        <begin position="435"/>
        <end position="456"/>
    </location>
</feature>
<comment type="caution">
    <text evidence="2">The sequence shown here is derived from an EMBL/GenBank/DDBJ whole genome shotgun (WGS) entry which is preliminary data.</text>
</comment>
<sequence length="854" mass="96361">MPVKQNFNTAPLTVEKWECGPKKLNYLYSEEELSSPRERANSQHRKRNVNVETGSTTNGQRSHAVIQKYADVVINGVFQGHGDRDFYLKNKNDKEHGGMPLKQVFNTASPTVQKLGSGPKNANYLYSEEELSSPRKRARSQQDNDNLNVETKSTTNGERSHAVIQKYADVVINGVFRGHGDRDFYLKNKNDKEHGGMPLKQVFNTAPPTVEKLGSVPKKFNYLYSEEELSSPRERADSQHLKRNVNVETGSTTNGQRSHAVIPKYADVVINGVFRGHGDRDFYLKNKNDKEHGGMPVKKVFNTAPPTVEKLGSVPKKFNYLYSEEELSSPRERANSQHLKRNVNVETGSTTNGQRSHAVIPKYADVVINGVFRGHGDRDFYLKNKNDKEHGGMPLKKVFNTAPLTVEKLGSGPKKSNYLYSEEEYSSPRKRARSQQDNDNLNVETKSTTNGQRSHAVNQKYADVVINGVFRGHGDRDFYLKNKNDKEHGGMPVKKVFNTAPPTVEKLGSVPKKFNYLYSEEELSSPRERADSQHLKRNVNVETGSTTNGQRSHAVIPKYADVVINGVFRGHGDRDFYLKNKNDKEHGGMPVKKVLNTAPPTVEKLGSGPKNANYLFSEEELSSPRERANSQHRKRNVNVETGSTTNGQRSHAVNQKYADVVRNGVFRGHGDRDFYLKNKNDKEHGGMPVKKVFNTAPPTVEKLGSVPKKFNYLYSEEELSSPRERADSQHLKRNVNVETGSTTNGQRSHAVIQKYADVVRNGVFRGHGDRDFYLKNKNDKEHGGMPVKKVFNTAPPTVEKLGSGPKNANYLFSEEELSSPRERANSQHRKRNVNVEIRIHNKRTAQPRCNSEIR</sequence>
<feature type="region of interest" description="Disordered" evidence="1">
    <location>
        <begin position="33"/>
        <end position="60"/>
    </location>
</feature>
<keyword evidence="3" id="KW-1185">Reference proteome</keyword>
<dbReference type="InParanoid" id="A4H8U4"/>
<feature type="region of interest" description="Disordered" evidence="1">
    <location>
        <begin position="128"/>
        <end position="158"/>
    </location>
</feature>
<feature type="region of interest" description="Disordered" evidence="1">
    <location>
        <begin position="410"/>
        <end position="456"/>
    </location>
</feature>
<reference evidence="2 3" key="2">
    <citation type="journal article" date="2011" name="Genome Res.">
        <title>Chromosome and gene copy number variation allow major structural change between species and strains of Leishmania.</title>
        <authorList>
            <person name="Rogers M.B."/>
            <person name="Hilley J.D."/>
            <person name="Dickens N.J."/>
            <person name="Wilkes J."/>
            <person name="Bates P.A."/>
            <person name="Depledge D.P."/>
            <person name="Harris D."/>
            <person name="Her Y."/>
            <person name="Herzyk P."/>
            <person name="Imamura H."/>
            <person name="Otto T.D."/>
            <person name="Sanders M."/>
            <person name="Seeger K."/>
            <person name="Dujardin J.C."/>
            <person name="Berriman M."/>
            <person name="Smith D.F."/>
            <person name="Hertz-Fowler C."/>
            <person name="Mottram J.C."/>
        </authorList>
    </citation>
    <scope>NUCLEOTIDE SEQUENCE [LARGE SCALE GENOMIC DNA]</scope>
    <source>
        <strain evidence="2 3">MHOM/BR/75/M2904</strain>
    </source>
</reference>
<name>A4H8U4_LEIBR</name>
<protein>
    <submittedName>
        <fullName evidence="2">Uncharacterized protein</fullName>
    </submittedName>
</protein>
<dbReference type="EMBL" id="CADA01000012">
    <property type="protein sequence ID" value="CAM37812.1"/>
    <property type="molecule type" value="Genomic_DNA"/>
</dbReference>
<feature type="compositionally biased region" description="Polar residues" evidence="1">
    <location>
        <begin position="638"/>
        <end position="649"/>
    </location>
</feature>